<keyword evidence="1" id="KW-1133">Transmembrane helix</keyword>
<keyword evidence="1" id="KW-0472">Membrane</keyword>
<keyword evidence="1" id="KW-0812">Transmembrane</keyword>
<reference evidence="2" key="1">
    <citation type="submission" date="2023-08" db="EMBL/GenBank/DDBJ databases">
        <authorList>
            <person name="Chen Y."/>
            <person name="Shah S."/>
            <person name="Dougan E. K."/>
            <person name="Thang M."/>
            <person name="Chan C."/>
        </authorList>
    </citation>
    <scope>NUCLEOTIDE SEQUENCE</scope>
</reference>
<protein>
    <submittedName>
        <fullName evidence="2">Uncharacterized protein</fullName>
    </submittedName>
</protein>
<gene>
    <name evidence="2" type="ORF">EVOR1521_LOCUS8011</name>
</gene>
<accession>A0AA36I2M5</accession>
<comment type="caution">
    <text evidence="2">The sequence shown here is derived from an EMBL/GenBank/DDBJ whole genome shotgun (WGS) entry which is preliminary data.</text>
</comment>
<organism evidence="2 3">
    <name type="scientific">Effrenium voratum</name>
    <dbReference type="NCBI Taxonomy" id="2562239"/>
    <lineage>
        <taxon>Eukaryota</taxon>
        <taxon>Sar</taxon>
        <taxon>Alveolata</taxon>
        <taxon>Dinophyceae</taxon>
        <taxon>Suessiales</taxon>
        <taxon>Symbiodiniaceae</taxon>
        <taxon>Effrenium</taxon>
    </lineage>
</organism>
<evidence type="ECO:0000313" key="3">
    <source>
        <dbReference type="Proteomes" id="UP001178507"/>
    </source>
</evidence>
<feature type="transmembrane region" description="Helical" evidence="1">
    <location>
        <begin position="20"/>
        <end position="43"/>
    </location>
</feature>
<evidence type="ECO:0000313" key="2">
    <source>
        <dbReference type="EMBL" id="CAJ1379926.1"/>
    </source>
</evidence>
<name>A0AA36I2M5_9DINO</name>
<keyword evidence="3" id="KW-1185">Reference proteome</keyword>
<evidence type="ECO:0000256" key="1">
    <source>
        <dbReference type="SAM" id="Phobius"/>
    </source>
</evidence>
<dbReference type="EMBL" id="CAUJNA010000668">
    <property type="protein sequence ID" value="CAJ1379926.1"/>
    <property type="molecule type" value="Genomic_DNA"/>
</dbReference>
<dbReference type="Proteomes" id="UP001178507">
    <property type="component" value="Unassembled WGS sequence"/>
</dbReference>
<sequence length="66" mass="6861">MTDIALVVEAFLHFEGLRRIHAVALVLAFSPNTVAAVAASCVVEATAGFRSERGESMGVLSGVSLD</sequence>
<proteinExistence type="predicted"/>
<dbReference type="AlphaFoldDB" id="A0AA36I2M5"/>